<evidence type="ECO:0000256" key="2">
    <source>
        <dbReference type="ARBA" id="ARBA00023136"/>
    </source>
</evidence>
<gene>
    <name evidence="7" type="ORF">F7231_02790</name>
</gene>
<dbReference type="Gene3D" id="3.30.1330.60">
    <property type="entry name" value="OmpA-like domain"/>
    <property type="match status" value="1"/>
</dbReference>
<keyword evidence="8" id="KW-1185">Reference proteome</keyword>
<dbReference type="Gene3D" id="2.60.40.1120">
    <property type="entry name" value="Carboxypeptidase-like, regulatory domain"/>
    <property type="match status" value="1"/>
</dbReference>
<dbReference type="Proteomes" id="UP000606008">
    <property type="component" value="Unassembled WGS sequence"/>
</dbReference>
<dbReference type="InterPro" id="IPR036737">
    <property type="entry name" value="OmpA-like_sf"/>
</dbReference>
<feature type="compositionally biased region" description="Pro residues" evidence="5">
    <location>
        <begin position="163"/>
        <end position="175"/>
    </location>
</feature>
<reference evidence="8" key="1">
    <citation type="submission" date="2019-09" db="EMBL/GenBank/DDBJ databases">
        <authorList>
            <person name="Jung D.-H."/>
        </authorList>
    </citation>
    <scope>NUCLEOTIDE SEQUENCE [LARGE SCALE GENOMIC DNA]</scope>
    <source>
        <strain evidence="8">JA-25</strain>
    </source>
</reference>
<dbReference type="InterPro" id="IPR006664">
    <property type="entry name" value="OMP_bac"/>
</dbReference>
<evidence type="ECO:0000313" key="7">
    <source>
        <dbReference type="EMBL" id="NID09085.1"/>
    </source>
</evidence>
<dbReference type="PANTHER" id="PTHR30329:SF21">
    <property type="entry name" value="LIPOPROTEIN YIAD-RELATED"/>
    <property type="match status" value="1"/>
</dbReference>
<comment type="caution">
    <text evidence="7">The sequence shown here is derived from an EMBL/GenBank/DDBJ whole genome shotgun (WGS) entry which is preliminary data.</text>
</comment>
<feature type="domain" description="OmpA-like" evidence="6">
    <location>
        <begin position="276"/>
        <end position="390"/>
    </location>
</feature>
<dbReference type="EMBL" id="WAEL01000001">
    <property type="protein sequence ID" value="NID09085.1"/>
    <property type="molecule type" value="Genomic_DNA"/>
</dbReference>
<protein>
    <submittedName>
        <fullName evidence="7">OmpA family protein</fullName>
    </submittedName>
</protein>
<evidence type="ECO:0000259" key="6">
    <source>
        <dbReference type="PROSITE" id="PS51123"/>
    </source>
</evidence>
<evidence type="ECO:0000256" key="4">
    <source>
        <dbReference type="PROSITE-ProRule" id="PRU00473"/>
    </source>
</evidence>
<dbReference type="PANTHER" id="PTHR30329">
    <property type="entry name" value="STATOR ELEMENT OF FLAGELLAR MOTOR COMPLEX"/>
    <property type="match status" value="1"/>
</dbReference>
<evidence type="ECO:0000256" key="1">
    <source>
        <dbReference type="ARBA" id="ARBA00004442"/>
    </source>
</evidence>
<sequence>MGVCASLFAQAQAVEYSTPNPRVDDANGRAVYISRIDLTAQYTILYMHFRERSREGSSIEFVPTSRLYADGGARSYKFIKADNIPVGLKSRSVYPGEQVDFAVYFERLDPGVKTFDLFECSDRNRPGITCFNFWGVHVINPLKRQRTQPPVAQRQPPRSAPARPQPKPVPDPVVTPEPQAQVTPTLAIKGIVRDAKTGKPVVATLTYRMLSGAESLGTAAPDSIRANPQDGAYQIPGDALTVWDVAVSAKGYFGQRDTISINLTEKTVNFELVPIVAGAKITLKNIYFAQSKFELQTESFPELDRLVAVMRENPTMTIRLEGHTDIIGDFDKNLELSRSRVQSVKNYLTSKGISATRVETVGYGHSRPIVSTPGKPHPENRRVEMVITSA</sequence>
<name>A0ABX0QA49_9BACT</name>
<dbReference type="PROSITE" id="PS51123">
    <property type="entry name" value="OMPA_2"/>
    <property type="match status" value="1"/>
</dbReference>
<accession>A0ABX0QA49</accession>
<dbReference type="Pfam" id="PF00691">
    <property type="entry name" value="OmpA"/>
    <property type="match status" value="1"/>
</dbReference>
<reference evidence="8" key="2">
    <citation type="submission" date="2023-07" db="EMBL/GenBank/DDBJ databases">
        <authorList>
            <person name="Jung D.-H."/>
        </authorList>
    </citation>
    <scope>NUCLEOTIDE SEQUENCE [LARGE SCALE GENOMIC DNA]</scope>
    <source>
        <strain evidence="8">JA-25</strain>
    </source>
</reference>
<proteinExistence type="predicted"/>
<evidence type="ECO:0000256" key="5">
    <source>
        <dbReference type="SAM" id="MobiDB-lite"/>
    </source>
</evidence>
<dbReference type="PRINTS" id="PR01021">
    <property type="entry name" value="OMPADOMAIN"/>
</dbReference>
<feature type="compositionally biased region" description="Low complexity" evidence="5">
    <location>
        <begin position="147"/>
        <end position="162"/>
    </location>
</feature>
<dbReference type="InterPro" id="IPR006665">
    <property type="entry name" value="OmpA-like"/>
</dbReference>
<dbReference type="SUPFAM" id="SSF103088">
    <property type="entry name" value="OmpA-like"/>
    <property type="match status" value="1"/>
</dbReference>
<keyword evidence="2 4" id="KW-0472">Membrane</keyword>
<dbReference type="CDD" id="cd07185">
    <property type="entry name" value="OmpA_C-like"/>
    <property type="match status" value="1"/>
</dbReference>
<keyword evidence="3" id="KW-0998">Cell outer membrane</keyword>
<feature type="region of interest" description="Disordered" evidence="5">
    <location>
        <begin position="145"/>
        <end position="180"/>
    </location>
</feature>
<organism evidence="7 8">
    <name type="scientific">Fibrivirga algicola</name>
    <dbReference type="NCBI Taxonomy" id="2950420"/>
    <lineage>
        <taxon>Bacteria</taxon>
        <taxon>Pseudomonadati</taxon>
        <taxon>Bacteroidota</taxon>
        <taxon>Cytophagia</taxon>
        <taxon>Cytophagales</taxon>
        <taxon>Spirosomataceae</taxon>
        <taxon>Fibrivirga</taxon>
    </lineage>
</organism>
<evidence type="ECO:0000256" key="3">
    <source>
        <dbReference type="ARBA" id="ARBA00023237"/>
    </source>
</evidence>
<comment type="subcellular location">
    <subcellularLocation>
        <location evidence="1">Cell outer membrane</location>
    </subcellularLocation>
</comment>
<evidence type="ECO:0000313" key="8">
    <source>
        <dbReference type="Proteomes" id="UP000606008"/>
    </source>
</evidence>
<dbReference type="InterPro" id="IPR050330">
    <property type="entry name" value="Bact_OuterMem_StrucFunc"/>
</dbReference>